<evidence type="ECO:0000259" key="12">
    <source>
        <dbReference type="PROSITE" id="PS51199"/>
    </source>
</evidence>
<organism evidence="13">
    <name type="scientific">Apophlaea sinclairii</name>
    <dbReference type="NCBI Taxonomy" id="212746"/>
    <lineage>
        <taxon>Eukaryota</taxon>
        <taxon>Rhodophyta</taxon>
        <taxon>Florideophyceae</taxon>
        <taxon>Hildenbrandiophycidae</taxon>
        <taxon>Hildenbrandiales</taxon>
        <taxon>Hildenbrandiaceae</taxon>
        <taxon>Apophlaea</taxon>
    </lineage>
</organism>
<keyword evidence="3 11" id="KW-0235">DNA replication</keyword>
<dbReference type="GO" id="GO:0005524">
    <property type="term" value="F:ATP binding"/>
    <property type="evidence" value="ECO:0007669"/>
    <property type="project" value="UniProtKB-UniRule"/>
</dbReference>
<dbReference type="Pfam" id="PF03796">
    <property type="entry name" value="DnaB_C"/>
    <property type="match status" value="1"/>
</dbReference>
<dbReference type="GO" id="GO:0003677">
    <property type="term" value="F:DNA binding"/>
    <property type="evidence" value="ECO:0007669"/>
    <property type="project" value="UniProtKB-UniRule"/>
</dbReference>
<evidence type="ECO:0000256" key="8">
    <source>
        <dbReference type="ARBA" id="ARBA00023125"/>
    </source>
</evidence>
<name>A0A1C9CBP5_9FLOR</name>
<dbReference type="NCBIfam" id="TIGR00665">
    <property type="entry name" value="DnaB"/>
    <property type="match status" value="1"/>
</dbReference>
<accession>A0A1C9CBP5</accession>
<dbReference type="SUPFAM" id="SSF52540">
    <property type="entry name" value="P-loop containing nucleoside triphosphate hydrolases"/>
    <property type="match status" value="1"/>
</dbReference>
<dbReference type="GO" id="GO:0006269">
    <property type="term" value="P:DNA replication, synthesis of primer"/>
    <property type="evidence" value="ECO:0007669"/>
    <property type="project" value="UniProtKB-UniRule"/>
</dbReference>
<comment type="catalytic activity">
    <reaction evidence="10 11">
        <text>ATP + H2O = ADP + phosphate + H(+)</text>
        <dbReference type="Rhea" id="RHEA:13065"/>
        <dbReference type="ChEBI" id="CHEBI:15377"/>
        <dbReference type="ChEBI" id="CHEBI:15378"/>
        <dbReference type="ChEBI" id="CHEBI:30616"/>
        <dbReference type="ChEBI" id="CHEBI:43474"/>
        <dbReference type="ChEBI" id="CHEBI:456216"/>
        <dbReference type="EC" id="5.6.2.3"/>
    </reaction>
</comment>
<evidence type="ECO:0000256" key="3">
    <source>
        <dbReference type="ARBA" id="ARBA00022705"/>
    </source>
</evidence>
<keyword evidence="7 11" id="KW-0067">ATP-binding</keyword>
<dbReference type="EMBL" id="KX284716">
    <property type="protein sequence ID" value="AOM65818.1"/>
    <property type="molecule type" value="Genomic_DNA"/>
</dbReference>
<dbReference type="InterPro" id="IPR027417">
    <property type="entry name" value="P-loop_NTPase"/>
</dbReference>
<evidence type="ECO:0000256" key="4">
    <source>
        <dbReference type="ARBA" id="ARBA00022741"/>
    </source>
</evidence>
<keyword evidence="13" id="KW-0934">Plastid</keyword>
<evidence type="ECO:0000313" key="13">
    <source>
        <dbReference type="EMBL" id="AOM65818.1"/>
    </source>
</evidence>
<dbReference type="RefSeq" id="YP_009296678.1">
    <property type="nucleotide sequence ID" value="NC_031172.1"/>
</dbReference>
<dbReference type="InterPro" id="IPR016136">
    <property type="entry name" value="DNA_helicase_N/primase_C"/>
</dbReference>
<dbReference type="InterPro" id="IPR007693">
    <property type="entry name" value="DNA_helicase_DnaB-like_N"/>
</dbReference>
<dbReference type="InterPro" id="IPR007694">
    <property type="entry name" value="DNA_helicase_DnaB-like_C"/>
</dbReference>
<protein>
    <recommendedName>
        <fullName evidence="11">Replicative DNA helicase</fullName>
        <ecNumber evidence="11">5.6.2.3</ecNumber>
    </recommendedName>
</protein>
<evidence type="ECO:0000256" key="11">
    <source>
        <dbReference type="RuleBase" id="RU362085"/>
    </source>
</evidence>
<dbReference type="InterPro" id="IPR036185">
    <property type="entry name" value="DNA_heli_DnaB-like_N_sf"/>
</dbReference>
<dbReference type="Pfam" id="PF00772">
    <property type="entry name" value="DnaB"/>
    <property type="match status" value="1"/>
</dbReference>
<keyword evidence="9" id="KW-0413">Isomerase</keyword>
<dbReference type="SUPFAM" id="SSF48024">
    <property type="entry name" value="N-terminal domain of DnaB helicase"/>
    <property type="match status" value="1"/>
</dbReference>
<feature type="domain" description="SF4 helicase" evidence="12">
    <location>
        <begin position="188"/>
        <end position="393"/>
    </location>
</feature>
<comment type="similarity">
    <text evidence="1 11">Belongs to the helicase family. DnaB subfamily.</text>
</comment>
<dbReference type="GO" id="GO:0016887">
    <property type="term" value="F:ATP hydrolysis activity"/>
    <property type="evidence" value="ECO:0007669"/>
    <property type="project" value="RHEA"/>
</dbReference>
<keyword evidence="2 11" id="KW-0639">Primosome</keyword>
<evidence type="ECO:0000256" key="6">
    <source>
        <dbReference type="ARBA" id="ARBA00022806"/>
    </source>
</evidence>
<evidence type="ECO:0000256" key="9">
    <source>
        <dbReference type="ARBA" id="ARBA00023235"/>
    </source>
</evidence>
<dbReference type="GO" id="GO:0005829">
    <property type="term" value="C:cytosol"/>
    <property type="evidence" value="ECO:0007669"/>
    <property type="project" value="TreeGrafter"/>
</dbReference>
<dbReference type="Gene3D" id="1.10.860.10">
    <property type="entry name" value="DNAb Helicase, Chain A"/>
    <property type="match status" value="1"/>
</dbReference>
<geneLocation type="plastid" evidence="13"/>
<dbReference type="GO" id="GO:0043139">
    <property type="term" value="F:5'-3' DNA helicase activity"/>
    <property type="evidence" value="ECO:0007669"/>
    <property type="project" value="UniProtKB-EC"/>
</dbReference>
<dbReference type="PANTHER" id="PTHR30153">
    <property type="entry name" value="REPLICATIVE DNA HELICASE DNAB"/>
    <property type="match status" value="1"/>
</dbReference>
<sequence length="593" mass="69644">MMKSFFSIPPHNILAEELFIGVILLNLNKHYILKLNNQVNINALILESHKILYISITNHIQDSHFDLIELIRYLSNYNLLSQVGGLDKILELMTQILVFQRFSCQELILNYYVQIIEDKYVRRQIIQWATHIINLSLSESIELSLILKQASKHLEAFFFEQKKSKTFNLSVILYDLVKTLRLNHKHSLKLNYLGLQCGLTILDKLTQGFQPSDLIILAGRPGMGKTSIALNMTNHIMQNTRKGIIFFSFEMSRQQILYKLLSIQSKINVHRLKNGLINTPELLKVKQNCKVIAQSFLYIDDTINTTIFDLDIKVKEILQYYNIEFIVIDYLQLIQHSGTQFNNRVQELSSITRILKILAKETYIPLMVLSQLNRSVENRSNKKPLLSDLRESGCFHGITYCMYHYKSFFIRKIIIYFIYRAESIENKYLVTRNHIAQTSFSGKQYVYNTCLFTNFSLQITDNHKLLTFMGWKKQKVVINLNQITTIVNNSYFKLLKYNICHFRELLCIIYYKNKLVYDIHINKLFNFDIQHIIVHNSIEQDADLVLLLYRDDYYKTESNPDKLAEIIIAKHRNGPTGNFTIHFDAPYTTFTDY</sequence>
<keyword evidence="8 11" id="KW-0238">DNA-binding</keyword>
<keyword evidence="6 11" id="KW-0347">Helicase</keyword>
<dbReference type="Gene3D" id="3.40.50.300">
    <property type="entry name" value="P-loop containing nucleotide triphosphate hydrolases"/>
    <property type="match status" value="2"/>
</dbReference>
<dbReference type="InterPro" id="IPR007692">
    <property type="entry name" value="DNA_helicase_DnaB"/>
</dbReference>
<feature type="domain" description="SF4 helicase" evidence="12">
    <location>
        <begin position="537"/>
        <end position="593"/>
    </location>
</feature>
<evidence type="ECO:0000256" key="2">
    <source>
        <dbReference type="ARBA" id="ARBA00022515"/>
    </source>
</evidence>
<dbReference type="AlphaFoldDB" id="A0A1C9CBP5"/>
<dbReference type="PROSITE" id="PS51199">
    <property type="entry name" value="SF4_HELICASE"/>
    <property type="match status" value="2"/>
</dbReference>
<evidence type="ECO:0000256" key="10">
    <source>
        <dbReference type="ARBA" id="ARBA00048954"/>
    </source>
</evidence>
<dbReference type="CDD" id="cd00984">
    <property type="entry name" value="DnaB_C"/>
    <property type="match status" value="1"/>
</dbReference>
<dbReference type="PANTHER" id="PTHR30153:SF2">
    <property type="entry name" value="REPLICATIVE DNA HELICASE"/>
    <property type="match status" value="1"/>
</dbReference>
<evidence type="ECO:0000256" key="1">
    <source>
        <dbReference type="ARBA" id="ARBA00008428"/>
    </source>
</evidence>
<evidence type="ECO:0000256" key="5">
    <source>
        <dbReference type="ARBA" id="ARBA00022801"/>
    </source>
</evidence>
<evidence type="ECO:0000256" key="7">
    <source>
        <dbReference type="ARBA" id="ARBA00022840"/>
    </source>
</evidence>
<dbReference type="GeneID" id="29073140"/>
<proteinExistence type="inferred from homology"/>
<comment type="function">
    <text evidence="11">The main replicative DNA helicase, it participates in initiation and elongation during chromosome replication. Travels ahead of the DNA replisome, separating dsDNA into templates for DNA synthesis. A processive ATP-dependent 5'-3' DNA helicase it has DNA-dependent ATPase activity.</text>
</comment>
<gene>
    <name evidence="13" type="primary">dnaB</name>
    <name evidence="13" type="ORF">Apop_128</name>
</gene>
<keyword evidence="5 11" id="KW-0378">Hydrolase</keyword>
<keyword evidence="4 11" id="KW-0547">Nucleotide-binding</keyword>
<dbReference type="EC" id="5.6.2.3" evidence="11"/>
<reference evidence="13" key="1">
    <citation type="journal article" date="2016" name="BMC Biol.">
        <title>Parallel evolution of highly conserved plastid genome architecture in red seaweeds and seed plants.</title>
        <authorList>
            <person name="Lee J."/>
            <person name="Cho C.H."/>
            <person name="Park S.I."/>
            <person name="Choi J.W."/>
            <person name="Song H.S."/>
            <person name="West J.A."/>
            <person name="Bhattacharya D."/>
            <person name="Yoon H.S."/>
        </authorList>
    </citation>
    <scope>NUCLEOTIDE SEQUENCE</scope>
</reference>